<keyword evidence="2 7" id="KW-0808">Transferase</keyword>
<dbReference type="PROSITE" id="PS50405">
    <property type="entry name" value="GST_CTER"/>
    <property type="match status" value="1"/>
</dbReference>
<evidence type="ECO:0000256" key="1">
    <source>
        <dbReference type="ARBA" id="ARBA00012452"/>
    </source>
</evidence>
<dbReference type="PROSITE" id="PS50404">
    <property type="entry name" value="GST_NTER"/>
    <property type="match status" value="1"/>
</dbReference>
<dbReference type="GO" id="GO:0005737">
    <property type="term" value="C:cytoplasm"/>
    <property type="evidence" value="ECO:0007669"/>
    <property type="project" value="TreeGrafter"/>
</dbReference>
<dbReference type="InterPro" id="IPR045073">
    <property type="entry name" value="Omega/Tau-like"/>
</dbReference>
<dbReference type="SUPFAM" id="SSF52833">
    <property type="entry name" value="Thioredoxin-like"/>
    <property type="match status" value="1"/>
</dbReference>
<evidence type="ECO:0000256" key="2">
    <source>
        <dbReference type="ARBA" id="ARBA00022679"/>
    </source>
</evidence>
<dbReference type="EMBL" id="QPKB01000001">
    <property type="protein sequence ID" value="RWR74778.1"/>
    <property type="molecule type" value="Genomic_DNA"/>
</dbReference>
<dbReference type="Pfam" id="PF02798">
    <property type="entry name" value="GST_N"/>
    <property type="match status" value="1"/>
</dbReference>
<comment type="catalytic activity">
    <reaction evidence="3">
        <text>RX + glutathione = an S-substituted glutathione + a halide anion + H(+)</text>
        <dbReference type="Rhea" id="RHEA:16437"/>
        <dbReference type="ChEBI" id="CHEBI:15378"/>
        <dbReference type="ChEBI" id="CHEBI:16042"/>
        <dbReference type="ChEBI" id="CHEBI:17792"/>
        <dbReference type="ChEBI" id="CHEBI:57925"/>
        <dbReference type="ChEBI" id="CHEBI:90779"/>
        <dbReference type="EC" id="2.5.1.18"/>
    </reaction>
</comment>
<dbReference type="Gene3D" id="1.20.1050.10">
    <property type="match status" value="1"/>
</dbReference>
<comment type="caution">
    <text evidence="7">The sequence shown here is derived from an EMBL/GenBank/DDBJ whole genome shotgun (WGS) entry which is preliminary data.</text>
</comment>
<sequence length="214" mass="24504">MEEVKLLGAITSPFPYRVEWALLHKGIKYEYIEVDLKNKGPLLLKFNPVHKKVPVLLHGGKPIVESLVILEYIDETWKEKPLLPQDPFERAKARFWAKFAEEKCESTIRTALYSKGEEQKKAVEELQAALKILEEELSGKEFFAGESVGFVDLVVGWFPCWMPVLEAVIGLKILDADAFPSLHAWGERFLKVPFIKEKLPPPERLLAHLTNLQK</sequence>
<keyword evidence="8" id="KW-1185">Reference proteome</keyword>
<reference evidence="7 8" key="1">
    <citation type="journal article" date="2019" name="Nat. Plants">
        <title>Stout camphor tree genome fills gaps in understanding of flowering plant genome evolution.</title>
        <authorList>
            <person name="Chaw S.M."/>
            <person name="Liu Y.C."/>
            <person name="Wu Y.W."/>
            <person name="Wang H.Y."/>
            <person name="Lin C.I."/>
            <person name="Wu C.S."/>
            <person name="Ke H.M."/>
            <person name="Chang L.Y."/>
            <person name="Hsu C.Y."/>
            <person name="Yang H.T."/>
            <person name="Sudianto E."/>
            <person name="Hsu M.H."/>
            <person name="Wu K.P."/>
            <person name="Wang L.N."/>
            <person name="Leebens-Mack J.H."/>
            <person name="Tsai I.J."/>
        </authorList>
    </citation>
    <scope>NUCLEOTIDE SEQUENCE [LARGE SCALE GENOMIC DNA]</scope>
    <source>
        <strain evidence="8">cv. Chaw 1501</strain>
        <tissue evidence="7">Young leaves</tissue>
    </source>
</reference>
<dbReference type="InterPro" id="IPR036282">
    <property type="entry name" value="Glutathione-S-Trfase_C_sf"/>
</dbReference>
<dbReference type="InterPro" id="IPR004046">
    <property type="entry name" value="GST_C"/>
</dbReference>
<dbReference type="GO" id="GO:0006749">
    <property type="term" value="P:glutathione metabolic process"/>
    <property type="evidence" value="ECO:0007669"/>
    <property type="project" value="InterPro"/>
</dbReference>
<dbReference type="SFLD" id="SFLDS00019">
    <property type="entry name" value="Glutathione_Transferase_(cytos"/>
    <property type="match status" value="1"/>
</dbReference>
<dbReference type="InterPro" id="IPR010987">
    <property type="entry name" value="Glutathione-S-Trfase_C-like"/>
</dbReference>
<gene>
    <name evidence="7" type="ORF">CKAN_00312100</name>
</gene>
<evidence type="ECO:0000313" key="8">
    <source>
        <dbReference type="Proteomes" id="UP000283530"/>
    </source>
</evidence>
<dbReference type="AlphaFoldDB" id="A0A443N8H3"/>
<dbReference type="InterPro" id="IPR040079">
    <property type="entry name" value="Glutathione_S-Trfase"/>
</dbReference>
<dbReference type="PANTHER" id="PTHR11260">
    <property type="entry name" value="GLUTATHIONE S-TRANSFERASE, GST, SUPERFAMILY, GST DOMAIN CONTAINING"/>
    <property type="match status" value="1"/>
</dbReference>
<comment type="similarity">
    <text evidence="4">Belongs to the GST superfamily.</text>
</comment>
<dbReference type="PANTHER" id="PTHR11260:SF676">
    <property type="entry name" value="GLUTATHIONE S-TRANSFERASE U8"/>
    <property type="match status" value="1"/>
</dbReference>
<dbReference type="SFLD" id="SFLDG00358">
    <property type="entry name" value="Main_(cytGST)"/>
    <property type="match status" value="1"/>
</dbReference>
<accession>A0A443N8H3</accession>
<dbReference type="STRING" id="337451.A0A443N8H3"/>
<organism evidence="7 8">
    <name type="scientific">Cinnamomum micranthum f. kanehirae</name>
    <dbReference type="NCBI Taxonomy" id="337451"/>
    <lineage>
        <taxon>Eukaryota</taxon>
        <taxon>Viridiplantae</taxon>
        <taxon>Streptophyta</taxon>
        <taxon>Embryophyta</taxon>
        <taxon>Tracheophyta</taxon>
        <taxon>Spermatophyta</taxon>
        <taxon>Magnoliopsida</taxon>
        <taxon>Magnoliidae</taxon>
        <taxon>Laurales</taxon>
        <taxon>Lauraceae</taxon>
        <taxon>Cinnamomum</taxon>
    </lineage>
</organism>
<dbReference type="InterPro" id="IPR004045">
    <property type="entry name" value="Glutathione_S-Trfase_N"/>
</dbReference>
<evidence type="ECO:0000259" key="5">
    <source>
        <dbReference type="PROSITE" id="PS50404"/>
    </source>
</evidence>
<dbReference type="FunFam" id="1.20.1050.10:FF:000012">
    <property type="entry name" value="Tau class glutathione S-transferase"/>
    <property type="match status" value="1"/>
</dbReference>
<protein>
    <recommendedName>
        <fullName evidence="1">glutathione transferase</fullName>
        <ecNumber evidence="1">2.5.1.18</ecNumber>
    </recommendedName>
</protein>
<dbReference type="FunFam" id="3.40.30.10:FF:000014">
    <property type="entry name" value="Tau class glutathione S-transferase"/>
    <property type="match status" value="1"/>
</dbReference>
<dbReference type="InterPro" id="IPR045074">
    <property type="entry name" value="GST_C_Tau"/>
</dbReference>
<dbReference type="SFLD" id="SFLDG01152">
    <property type="entry name" value="Main.3:_Omega-_and_Tau-like"/>
    <property type="match status" value="1"/>
</dbReference>
<dbReference type="Gene3D" id="3.40.30.10">
    <property type="entry name" value="Glutaredoxin"/>
    <property type="match status" value="1"/>
</dbReference>
<dbReference type="CDD" id="cd03058">
    <property type="entry name" value="GST_N_Tau"/>
    <property type="match status" value="1"/>
</dbReference>
<proteinExistence type="inferred from homology"/>
<dbReference type="InterPro" id="IPR036249">
    <property type="entry name" value="Thioredoxin-like_sf"/>
</dbReference>
<dbReference type="GO" id="GO:0004364">
    <property type="term" value="F:glutathione transferase activity"/>
    <property type="evidence" value="ECO:0007669"/>
    <property type="project" value="UniProtKB-EC"/>
</dbReference>
<evidence type="ECO:0000259" key="6">
    <source>
        <dbReference type="PROSITE" id="PS50405"/>
    </source>
</evidence>
<name>A0A443N8H3_9MAGN</name>
<feature type="domain" description="GST N-terminal" evidence="5">
    <location>
        <begin position="2"/>
        <end position="81"/>
    </location>
</feature>
<evidence type="ECO:0000313" key="7">
    <source>
        <dbReference type="EMBL" id="RWR74778.1"/>
    </source>
</evidence>
<dbReference type="OrthoDB" id="4951845at2759"/>
<dbReference type="CDD" id="cd03185">
    <property type="entry name" value="GST_C_Tau"/>
    <property type="match status" value="1"/>
</dbReference>
<dbReference type="SUPFAM" id="SSF47616">
    <property type="entry name" value="GST C-terminal domain-like"/>
    <property type="match status" value="1"/>
</dbReference>
<dbReference type="Pfam" id="PF00043">
    <property type="entry name" value="GST_C"/>
    <property type="match status" value="1"/>
</dbReference>
<dbReference type="EC" id="2.5.1.18" evidence="1"/>
<feature type="domain" description="GST C-terminal" evidence="6">
    <location>
        <begin position="86"/>
        <end position="214"/>
    </location>
</feature>
<evidence type="ECO:0000256" key="3">
    <source>
        <dbReference type="ARBA" id="ARBA00047960"/>
    </source>
</evidence>
<evidence type="ECO:0000256" key="4">
    <source>
        <dbReference type="RuleBase" id="RU003494"/>
    </source>
</evidence>
<dbReference type="Proteomes" id="UP000283530">
    <property type="component" value="Unassembled WGS sequence"/>
</dbReference>